<dbReference type="EMBL" id="CADCXV010000928">
    <property type="protein sequence ID" value="CAB0038886.1"/>
    <property type="molecule type" value="Genomic_DNA"/>
</dbReference>
<name>A0A6H5IN19_9HYME</name>
<gene>
    <name evidence="1" type="ORF">TBRA_LOCUS10653</name>
</gene>
<evidence type="ECO:0000313" key="1">
    <source>
        <dbReference type="EMBL" id="CAB0038886.1"/>
    </source>
</evidence>
<accession>A0A6H5IN19</accession>
<keyword evidence="2" id="KW-1185">Reference proteome</keyword>
<proteinExistence type="predicted"/>
<dbReference type="Proteomes" id="UP000479190">
    <property type="component" value="Unassembled WGS sequence"/>
</dbReference>
<dbReference type="AlphaFoldDB" id="A0A6H5IN19"/>
<protein>
    <submittedName>
        <fullName evidence="1">Uncharacterized protein</fullName>
    </submittedName>
</protein>
<reference evidence="1 2" key="1">
    <citation type="submission" date="2020-02" db="EMBL/GenBank/DDBJ databases">
        <authorList>
            <person name="Ferguson B K."/>
        </authorList>
    </citation>
    <scope>NUCLEOTIDE SEQUENCE [LARGE SCALE GENOMIC DNA]</scope>
</reference>
<sequence>MRGQRSEARVCILCLQPRQHSFSSLTTFTDRPCIVDDDCESYSATTHVWVVRGGQKVDIKKILKITLRILFEFSNEKLHQSIQVDLCMFIYTKQLQQQQQQQLHVLCFPFHQRTCIHTRSVTFHFAAREMSSNTQGERDRITPEYSKITRNERGVKNNTESKKRRYGSLPRQYLGICIYTPTRNARFRRTPGLPPPRAGALAALAAFSAAATALCRVAKLITSRNNEQFNNDVGYKDKSVTRQKGFDRHNYASGTKVLRSYNWLCKFLRLPAHVFLCSLLSVVDIYAFSQSYIERIVHAYREASLSHVAYMRSVASRCAAAAKKPSSEENFLEHQQQQQKLFFLDSRLAGLVFQTFKSLQQQRQWEQIEITRISSRMIYAWCTRKDMKLLYALQLPECLYLIYLVPIESEHLQSSVKRLIIRSSSSLTDLILCQVEDPYTYTYTGSRRTNSAFIRICDTRGFLSRVAPRRVPPLEARSTESDRAHNVIITAARARCGFNTCARRARIYVERYNNSRESYSIEFLCEIKVSRNYTSATRDPDIVGSQLLSRSTRYTPAVSCYINIYDTRGPETIMAIGIRPRYKPTKYSLYFFVESPARAAPARMHMQQRRRAV</sequence>
<evidence type="ECO:0000313" key="2">
    <source>
        <dbReference type="Proteomes" id="UP000479190"/>
    </source>
</evidence>
<organism evidence="1 2">
    <name type="scientific">Trichogramma brassicae</name>
    <dbReference type="NCBI Taxonomy" id="86971"/>
    <lineage>
        <taxon>Eukaryota</taxon>
        <taxon>Metazoa</taxon>
        <taxon>Ecdysozoa</taxon>
        <taxon>Arthropoda</taxon>
        <taxon>Hexapoda</taxon>
        <taxon>Insecta</taxon>
        <taxon>Pterygota</taxon>
        <taxon>Neoptera</taxon>
        <taxon>Endopterygota</taxon>
        <taxon>Hymenoptera</taxon>
        <taxon>Apocrita</taxon>
        <taxon>Proctotrupomorpha</taxon>
        <taxon>Chalcidoidea</taxon>
        <taxon>Trichogrammatidae</taxon>
        <taxon>Trichogramma</taxon>
    </lineage>
</organism>
<feature type="non-terminal residue" evidence="1">
    <location>
        <position position="613"/>
    </location>
</feature>